<evidence type="ECO:0000256" key="1">
    <source>
        <dbReference type="ARBA" id="ARBA00011888"/>
    </source>
</evidence>
<reference evidence="5 6" key="1">
    <citation type="submission" date="2015-11" db="EMBL/GenBank/DDBJ databases">
        <title>Identification of large and diverse effector repertoires of 38 Legionella species.</title>
        <authorList>
            <person name="Burstein D."/>
            <person name="Amaro F."/>
            <person name="Zusman T."/>
            <person name="Lifshitz Z."/>
            <person name="Cohen O."/>
            <person name="Gilbert J.A."/>
            <person name="Pupko T."/>
            <person name="Shuman H.A."/>
            <person name="Segal G."/>
        </authorList>
    </citation>
    <scope>NUCLEOTIDE SEQUENCE [LARGE SCALE GENOMIC DNA]</scope>
    <source>
        <strain evidence="5 6">1762-AUS-E</strain>
    </source>
</reference>
<sequence>MIAAAELPLNRRGAVYHLDLSPDEIGDIIITVGDPGRVQEVSQHFDYVEVARSHREFVTHTGYLGKKRISVISTGIGVPNIDIVINELDALVNVDLVTRTPKAVTKSLTLIRLGTAGGLQPDCIPGDILITRFGVGFDTLMQHYPYVSSVEEMETALHHHLQGEGGDFYIAEADSQLINHFAPLGTVGITATCIGFFAPQGRKLRLPLKYPHFLQKLTTFSYDNTLVTNLEMETAAILALGRLLGHKCLSLSVALNNRVKKNFVEDVKSTVEGLIQKAFEKILLL</sequence>
<comment type="catalytic activity">
    <reaction evidence="3">
        <text>uridine + phosphate = alpha-D-ribose 1-phosphate + uracil</text>
        <dbReference type="Rhea" id="RHEA:24388"/>
        <dbReference type="ChEBI" id="CHEBI:16704"/>
        <dbReference type="ChEBI" id="CHEBI:17568"/>
        <dbReference type="ChEBI" id="CHEBI:43474"/>
        <dbReference type="ChEBI" id="CHEBI:57720"/>
        <dbReference type="EC" id="2.4.2.3"/>
    </reaction>
</comment>
<dbReference type="GO" id="GO:0006218">
    <property type="term" value="P:uridine catabolic process"/>
    <property type="evidence" value="ECO:0007669"/>
    <property type="project" value="TreeGrafter"/>
</dbReference>
<dbReference type="GO" id="GO:0005829">
    <property type="term" value="C:cytosol"/>
    <property type="evidence" value="ECO:0007669"/>
    <property type="project" value="TreeGrafter"/>
</dbReference>
<dbReference type="OrthoDB" id="5296640at2"/>
<dbReference type="InterPro" id="IPR000845">
    <property type="entry name" value="Nucleoside_phosphorylase_d"/>
</dbReference>
<proteinExistence type="predicted"/>
<evidence type="ECO:0000256" key="2">
    <source>
        <dbReference type="ARBA" id="ARBA00021980"/>
    </source>
</evidence>
<dbReference type="Pfam" id="PF01048">
    <property type="entry name" value="PNP_UDP_1"/>
    <property type="match status" value="1"/>
</dbReference>
<dbReference type="Gene3D" id="3.40.50.1580">
    <property type="entry name" value="Nucleoside phosphorylase domain"/>
    <property type="match status" value="1"/>
</dbReference>
<dbReference type="PANTHER" id="PTHR43691:SF11">
    <property type="entry name" value="FI09636P-RELATED"/>
    <property type="match status" value="1"/>
</dbReference>
<comment type="caution">
    <text evidence="5">The sequence shown here is derived from an EMBL/GenBank/DDBJ whole genome shotgun (WGS) entry which is preliminary data.</text>
</comment>
<dbReference type="PANTHER" id="PTHR43691">
    <property type="entry name" value="URIDINE PHOSPHORYLASE"/>
    <property type="match status" value="1"/>
</dbReference>
<evidence type="ECO:0000259" key="4">
    <source>
        <dbReference type="Pfam" id="PF01048"/>
    </source>
</evidence>
<dbReference type="AlphaFoldDB" id="A0A0W0R557"/>
<dbReference type="EMBL" id="LNKA01000001">
    <property type="protein sequence ID" value="KTC66205.1"/>
    <property type="molecule type" value="Genomic_DNA"/>
</dbReference>
<dbReference type="SUPFAM" id="SSF53167">
    <property type="entry name" value="Purine and uridine phosphorylases"/>
    <property type="match status" value="1"/>
</dbReference>
<accession>A0A0W0R557</accession>
<feature type="domain" description="Nucleoside phosphorylase" evidence="4">
    <location>
        <begin position="27"/>
        <end position="272"/>
    </location>
</feature>
<evidence type="ECO:0000313" key="5">
    <source>
        <dbReference type="EMBL" id="KTC66205.1"/>
    </source>
</evidence>
<dbReference type="InterPro" id="IPR035994">
    <property type="entry name" value="Nucleoside_phosphorylase_sf"/>
</dbReference>
<name>A0A0W0R557_9GAMM</name>
<evidence type="ECO:0000256" key="3">
    <source>
        <dbReference type="ARBA" id="ARBA00048447"/>
    </source>
</evidence>
<protein>
    <recommendedName>
        <fullName evidence="2">Uridine phosphorylase</fullName>
        <ecNumber evidence="1">2.4.2.3</ecNumber>
    </recommendedName>
</protein>
<evidence type="ECO:0000313" key="6">
    <source>
        <dbReference type="Proteomes" id="UP000054859"/>
    </source>
</evidence>
<dbReference type="EC" id="2.4.2.3" evidence="1"/>
<dbReference type="PATRIC" id="fig|45056.6.peg.893"/>
<dbReference type="GO" id="GO:0004850">
    <property type="term" value="F:uridine phosphorylase activity"/>
    <property type="evidence" value="ECO:0007669"/>
    <property type="project" value="UniProtKB-EC"/>
</dbReference>
<keyword evidence="6" id="KW-1185">Reference proteome</keyword>
<dbReference type="Proteomes" id="UP000054859">
    <property type="component" value="Unassembled WGS sequence"/>
</dbReference>
<gene>
    <name evidence="5" type="ORF">Lade_0863</name>
</gene>
<dbReference type="STRING" id="45056.Lade_0863"/>
<dbReference type="CDD" id="cd00436">
    <property type="entry name" value="UP_TbUP-like"/>
    <property type="match status" value="1"/>
</dbReference>
<organism evidence="5 6">
    <name type="scientific">Legionella adelaidensis</name>
    <dbReference type="NCBI Taxonomy" id="45056"/>
    <lineage>
        <taxon>Bacteria</taxon>
        <taxon>Pseudomonadati</taxon>
        <taxon>Pseudomonadota</taxon>
        <taxon>Gammaproteobacteria</taxon>
        <taxon>Legionellales</taxon>
        <taxon>Legionellaceae</taxon>
        <taxon>Legionella</taxon>
    </lineage>
</organism>